<organism evidence="1 2">
    <name type="scientific">Schistosoma margrebowiei</name>
    <dbReference type="NCBI Taxonomy" id="48269"/>
    <lineage>
        <taxon>Eukaryota</taxon>
        <taxon>Metazoa</taxon>
        <taxon>Spiralia</taxon>
        <taxon>Lophotrochozoa</taxon>
        <taxon>Platyhelminthes</taxon>
        <taxon>Trematoda</taxon>
        <taxon>Digenea</taxon>
        <taxon>Strigeidida</taxon>
        <taxon>Schistosomatoidea</taxon>
        <taxon>Schistosomatidae</taxon>
        <taxon>Schistosoma</taxon>
    </lineage>
</organism>
<keyword evidence="2" id="KW-1185">Reference proteome</keyword>
<dbReference type="GO" id="GO:0003676">
    <property type="term" value="F:nucleic acid binding"/>
    <property type="evidence" value="ECO:0007669"/>
    <property type="project" value="InterPro"/>
</dbReference>
<dbReference type="PROSITE" id="PS50158">
    <property type="entry name" value="ZF_CCHC"/>
    <property type="match status" value="1"/>
</dbReference>
<dbReference type="EMBL" id="UZAI01010638">
    <property type="protein sequence ID" value="VDP07474.1"/>
    <property type="molecule type" value="Genomic_DNA"/>
</dbReference>
<protein>
    <submittedName>
        <fullName evidence="1">Uncharacterized protein</fullName>
    </submittedName>
</protein>
<dbReference type="AlphaFoldDB" id="A0A183MC63"/>
<dbReference type="InterPro" id="IPR001878">
    <property type="entry name" value="Znf_CCHC"/>
</dbReference>
<dbReference type="InterPro" id="IPR036875">
    <property type="entry name" value="Znf_CCHC_sf"/>
</dbReference>
<sequence>MFVLWQFPLFKFRTSKCFKCGDAGHIQSVCNTTVHLAATNIRSCNSDSINMSIYNDHSSLLTISKDSIKSYNSSKLHETQNPCETTVSNQQICQISHVIAPNMAFPNDSHVSGEISYKSEENLLS</sequence>
<dbReference type="SUPFAM" id="SSF57756">
    <property type="entry name" value="Retrovirus zinc finger-like domains"/>
    <property type="match status" value="1"/>
</dbReference>
<gene>
    <name evidence="1" type="ORF">SMRZ_LOCUS13638</name>
</gene>
<reference evidence="1 2" key="1">
    <citation type="submission" date="2018-11" db="EMBL/GenBank/DDBJ databases">
        <authorList>
            <consortium name="Pathogen Informatics"/>
        </authorList>
    </citation>
    <scope>NUCLEOTIDE SEQUENCE [LARGE SCALE GENOMIC DNA]</scope>
    <source>
        <strain evidence="1 2">Zambia</strain>
    </source>
</reference>
<evidence type="ECO:0000313" key="1">
    <source>
        <dbReference type="EMBL" id="VDP07474.1"/>
    </source>
</evidence>
<dbReference type="Proteomes" id="UP000277204">
    <property type="component" value="Unassembled WGS sequence"/>
</dbReference>
<name>A0A183MC63_9TREM</name>
<proteinExistence type="predicted"/>
<evidence type="ECO:0000313" key="2">
    <source>
        <dbReference type="Proteomes" id="UP000277204"/>
    </source>
</evidence>
<dbReference type="GO" id="GO:0008270">
    <property type="term" value="F:zinc ion binding"/>
    <property type="evidence" value="ECO:0007669"/>
    <property type="project" value="InterPro"/>
</dbReference>
<accession>A0A183MC63</accession>